<dbReference type="OrthoDB" id="7247356at2"/>
<reference evidence="1 2" key="1">
    <citation type="submission" date="2017-06" db="EMBL/GenBank/DDBJ databases">
        <title>Genome Sequencing of the methanotroph Methylovulum psychrotolerants str. HV10-M2 isolated from a high-altitude environment.</title>
        <authorList>
            <person name="Mateos-Rivera A."/>
        </authorList>
    </citation>
    <scope>NUCLEOTIDE SEQUENCE [LARGE SCALE GENOMIC DNA]</scope>
    <source>
        <strain evidence="1 2">HV10_M2</strain>
    </source>
</reference>
<gene>
    <name evidence="1" type="ORF">CEK71_18405</name>
</gene>
<evidence type="ECO:0008006" key="3">
    <source>
        <dbReference type="Google" id="ProtNLM"/>
    </source>
</evidence>
<sequence>MQFKLGFSLPLGLSGLPQPLCAIPYHELILMTNPAPADAAPAGSRFFINLPHYRIDMFLAAAATDLVVTFEPMGRRKTFGEGREGWGMRFLQGLGYSVMAVMIKDCDWYRQADLAAFFAQMQARGFFRSFAKVSTYGGSMGGFAALAYADAVSADIVLSLNPQASLAAAFAPWESRFPFVDRKQWQEGLNNAAAGFKRVRQAYVIYDPWLALDAKQVQLLVADNPALVRLKVPAVGHGMPKWLAEMGLLKPTVGAILAGQFCLADFYQQARKRRTLRRYWQLLIALPRVAKSPLFTEIVGRYAAQYGFPYRQGTFALPDAAL</sequence>
<dbReference type="Proteomes" id="UP000197019">
    <property type="component" value="Chromosome"/>
</dbReference>
<dbReference type="AlphaFoldDB" id="A0A1Z4C2Y1"/>
<accession>A0A1Z4C2Y1</accession>
<dbReference type="InterPro" id="IPR029058">
    <property type="entry name" value="AB_hydrolase_fold"/>
</dbReference>
<proteinExistence type="predicted"/>
<dbReference type="KEGG" id="mpsy:CEK71_18405"/>
<dbReference type="EMBL" id="CP022129">
    <property type="protein sequence ID" value="ASF47879.1"/>
    <property type="molecule type" value="Genomic_DNA"/>
</dbReference>
<dbReference type="Gene3D" id="3.40.50.1820">
    <property type="entry name" value="alpha/beta hydrolase"/>
    <property type="match status" value="1"/>
</dbReference>
<name>A0A1Z4C2Y1_9GAMM</name>
<keyword evidence="2" id="KW-1185">Reference proteome</keyword>
<dbReference type="SUPFAM" id="SSF53474">
    <property type="entry name" value="alpha/beta-Hydrolases"/>
    <property type="match status" value="1"/>
</dbReference>
<evidence type="ECO:0000313" key="2">
    <source>
        <dbReference type="Proteomes" id="UP000197019"/>
    </source>
</evidence>
<protein>
    <recommendedName>
        <fullName evidence="3">Alpha/beta hydrolase</fullName>
    </recommendedName>
</protein>
<evidence type="ECO:0000313" key="1">
    <source>
        <dbReference type="EMBL" id="ASF47879.1"/>
    </source>
</evidence>
<dbReference type="RefSeq" id="WP_088620749.1">
    <property type="nucleotide sequence ID" value="NZ_CP022129.1"/>
</dbReference>
<organism evidence="1 2">
    <name type="scientific">Methylovulum psychrotolerans</name>
    <dbReference type="NCBI Taxonomy" id="1704499"/>
    <lineage>
        <taxon>Bacteria</taxon>
        <taxon>Pseudomonadati</taxon>
        <taxon>Pseudomonadota</taxon>
        <taxon>Gammaproteobacteria</taxon>
        <taxon>Methylococcales</taxon>
        <taxon>Methylococcaceae</taxon>
        <taxon>Methylovulum</taxon>
    </lineage>
</organism>